<dbReference type="SMART" id="SM00257">
    <property type="entry name" value="LysM"/>
    <property type="match status" value="2"/>
</dbReference>
<dbReference type="EMBL" id="BMKK01000001">
    <property type="protein sequence ID" value="GGD41349.1"/>
    <property type="molecule type" value="Genomic_DNA"/>
</dbReference>
<comment type="caution">
    <text evidence="3">The sequence shown here is derived from an EMBL/GenBank/DDBJ whole genome shotgun (WGS) entry which is preliminary data.</text>
</comment>
<reference evidence="3" key="2">
    <citation type="submission" date="2020-09" db="EMBL/GenBank/DDBJ databases">
        <authorList>
            <person name="Sun Q."/>
            <person name="Zhou Y."/>
        </authorList>
    </citation>
    <scope>NUCLEOTIDE SEQUENCE</scope>
    <source>
        <strain evidence="3">CGMCC 1.15958</strain>
    </source>
</reference>
<dbReference type="GO" id="GO:0008932">
    <property type="term" value="F:lytic endotransglycosylase activity"/>
    <property type="evidence" value="ECO:0007669"/>
    <property type="project" value="TreeGrafter"/>
</dbReference>
<evidence type="ECO:0000256" key="1">
    <source>
        <dbReference type="SAM" id="MobiDB-lite"/>
    </source>
</evidence>
<accession>A0A917DHP8</accession>
<dbReference type="Gene3D" id="3.10.350.10">
    <property type="entry name" value="LysM domain"/>
    <property type="match status" value="2"/>
</dbReference>
<keyword evidence="4" id="KW-1185">Reference proteome</keyword>
<dbReference type="PANTHER" id="PTHR33734:SF22">
    <property type="entry name" value="MEMBRANE-BOUND LYTIC MUREIN TRANSGLYCOSYLASE D"/>
    <property type="match status" value="1"/>
</dbReference>
<protein>
    <recommendedName>
        <fullName evidence="2">LysM domain-containing protein</fullName>
    </recommendedName>
</protein>
<reference evidence="3" key="1">
    <citation type="journal article" date="2014" name="Int. J. Syst. Evol. Microbiol.">
        <title>Complete genome sequence of Corynebacterium casei LMG S-19264T (=DSM 44701T), isolated from a smear-ripened cheese.</title>
        <authorList>
            <consortium name="US DOE Joint Genome Institute (JGI-PGF)"/>
            <person name="Walter F."/>
            <person name="Albersmeier A."/>
            <person name="Kalinowski J."/>
            <person name="Ruckert C."/>
        </authorList>
    </citation>
    <scope>NUCLEOTIDE SEQUENCE</scope>
    <source>
        <strain evidence="3">CGMCC 1.15958</strain>
    </source>
</reference>
<dbReference type="Proteomes" id="UP000609064">
    <property type="component" value="Unassembled WGS sequence"/>
</dbReference>
<dbReference type="AlphaFoldDB" id="A0A917DHP8"/>
<dbReference type="SUPFAM" id="SSF54106">
    <property type="entry name" value="LysM domain"/>
    <property type="match status" value="2"/>
</dbReference>
<dbReference type="PROSITE" id="PS51782">
    <property type="entry name" value="LYSM"/>
    <property type="match status" value="2"/>
</dbReference>
<organism evidence="3 4">
    <name type="scientific">Emticicia aquatilis</name>
    <dbReference type="NCBI Taxonomy" id="1537369"/>
    <lineage>
        <taxon>Bacteria</taxon>
        <taxon>Pseudomonadati</taxon>
        <taxon>Bacteroidota</taxon>
        <taxon>Cytophagia</taxon>
        <taxon>Cytophagales</taxon>
        <taxon>Leadbetterellaceae</taxon>
        <taxon>Emticicia</taxon>
    </lineage>
</organism>
<feature type="compositionally biased region" description="Polar residues" evidence="1">
    <location>
        <begin position="242"/>
        <end position="258"/>
    </location>
</feature>
<dbReference type="Gene3D" id="2.40.40.10">
    <property type="entry name" value="RlpA-like domain"/>
    <property type="match status" value="1"/>
</dbReference>
<feature type="domain" description="LysM" evidence="2">
    <location>
        <begin position="155"/>
        <end position="198"/>
    </location>
</feature>
<evidence type="ECO:0000313" key="4">
    <source>
        <dbReference type="Proteomes" id="UP000609064"/>
    </source>
</evidence>
<feature type="domain" description="LysM" evidence="2">
    <location>
        <begin position="26"/>
        <end position="71"/>
    </location>
</feature>
<proteinExistence type="predicted"/>
<dbReference type="PANTHER" id="PTHR33734">
    <property type="entry name" value="LYSM DOMAIN-CONTAINING GPI-ANCHORED PROTEIN 2"/>
    <property type="match status" value="1"/>
</dbReference>
<sequence>MLILTNSFANPVDSLGVEKRNGKILVQHKVEKGETLYSILKRYDCSEKDFLVANSSFKKGATISPEQVIEVPFKSKKVKPKAAPVVEIVSATPAKTEKKNVDENGIEVVDVPEATPKEPQVTEKIGQTDDLAKGASAKTDSNKKTSASKVPIKGKTHTVVAGQNLFTVAKLHNIKVWQIREWNNLTNDAVRVGQVLIVEKPAVLVTKTAKKDTLKPKPVQVQAPAGDVAVKEKEKEKRKDQTVVNKPVTNKPATTTVPNAPGGKKFSEQGIAEMIDAGVSTNKFLALHRTAPVGTLIKVANQANGQSVWVKVIGKLSSAGDVVIKISPKAFEKLSPKDKRIRADLSYSVSN</sequence>
<name>A0A917DHP8_9BACT</name>
<dbReference type="Pfam" id="PF01476">
    <property type="entry name" value="LysM"/>
    <property type="match status" value="2"/>
</dbReference>
<dbReference type="InterPro" id="IPR036779">
    <property type="entry name" value="LysM_dom_sf"/>
</dbReference>
<evidence type="ECO:0000259" key="2">
    <source>
        <dbReference type="PROSITE" id="PS51782"/>
    </source>
</evidence>
<feature type="region of interest" description="Disordered" evidence="1">
    <location>
        <begin position="220"/>
        <end position="265"/>
    </location>
</feature>
<evidence type="ECO:0000313" key="3">
    <source>
        <dbReference type="EMBL" id="GGD41349.1"/>
    </source>
</evidence>
<dbReference type="CDD" id="cd00118">
    <property type="entry name" value="LysM"/>
    <property type="match status" value="2"/>
</dbReference>
<dbReference type="InterPro" id="IPR036908">
    <property type="entry name" value="RlpA-like_sf"/>
</dbReference>
<feature type="compositionally biased region" description="Basic and acidic residues" evidence="1">
    <location>
        <begin position="229"/>
        <end position="241"/>
    </location>
</feature>
<gene>
    <name evidence="3" type="ORF">GCM10011514_01750</name>
</gene>
<feature type="region of interest" description="Disordered" evidence="1">
    <location>
        <begin position="116"/>
        <end position="150"/>
    </location>
</feature>
<dbReference type="InterPro" id="IPR018392">
    <property type="entry name" value="LysM"/>
</dbReference>